<feature type="repeat" description="TPR" evidence="3">
    <location>
        <begin position="92"/>
        <end position="125"/>
    </location>
</feature>
<gene>
    <name evidence="6" type="ORF">D0433_12620</name>
</gene>
<name>A0A395LYI7_9BACT</name>
<keyword evidence="4" id="KW-0175">Coiled coil</keyword>
<dbReference type="AlphaFoldDB" id="A0A395LYI7"/>
<evidence type="ECO:0000313" key="7">
    <source>
        <dbReference type="Proteomes" id="UP000266389"/>
    </source>
</evidence>
<evidence type="ECO:0000256" key="2">
    <source>
        <dbReference type="ARBA" id="ARBA00022803"/>
    </source>
</evidence>
<protein>
    <submittedName>
        <fullName evidence="6">Tetratricopeptide repeat protein</fullName>
    </submittedName>
</protein>
<dbReference type="GO" id="GO:0046813">
    <property type="term" value="P:receptor-mediated virion attachment to host cell"/>
    <property type="evidence" value="ECO:0007669"/>
    <property type="project" value="TreeGrafter"/>
</dbReference>
<dbReference type="SMART" id="SM00028">
    <property type="entry name" value="TPR"/>
    <property type="match status" value="7"/>
</dbReference>
<keyword evidence="5" id="KW-0732">Signal</keyword>
<dbReference type="InterPro" id="IPR019734">
    <property type="entry name" value="TPR_rpt"/>
</dbReference>
<dbReference type="PANTHER" id="PTHR44858">
    <property type="entry name" value="TETRATRICOPEPTIDE REPEAT PROTEIN 6"/>
    <property type="match status" value="1"/>
</dbReference>
<dbReference type="Pfam" id="PF13432">
    <property type="entry name" value="TPR_16"/>
    <property type="match status" value="1"/>
</dbReference>
<dbReference type="Proteomes" id="UP000266389">
    <property type="component" value="Unassembled WGS sequence"/>
</dbReference>
<organism evidence="6 7">
    <name type="scientific">Candidatus Thermochlorobacter aerophilus</name>
    <dbReference type="NCBI Taxonomy" id="1868324"/>
    <lineage>
        <taxon>Bacteria</taxon>
        <taxon>Pseudomonadati</taxon>
        <taxon>Chlorobiota</taxon>
        <taxon>Chlorobiia</taxon>
        <taxon>Chlorobiales</taxon>
        <taxon>Candidatus Thermochlorobacteriaceae</taxon>
        <taxon>Candidatus Thermochlorobacter</taxon>
    </lineage>
</organism>
<dbReference type="Pfam" id="PF00515">
    <property type="entry name" value="TPR_1"/>
    <property type="match status" value="1"/>
</dbReference>
<dbReference type="GO" id="GO:0009279">
    <property type="term" value="C:cell outer membrane"/>
    <property type="evidence" value="ECO:0007669"/>
    <property type="project" value="TreeGrafter"/>
</dbReference>
<keyword evidence="2 3" id="KW-0802">TPR repeat</keyword>
<dbReference type="PROSITE" id="PS50005">
    <property type="entry name" value="TPR"/>
    <property type="match status" value="2"/>
</dbReference>
<comment type="caution">
    <text evidence="6">The sequence shown here is derived from an EMBL/GenBank/DDBJ whole genome shotgun (WGS) entry which is preliminary data.</text>
</comment>
<feature type="coiled-coil region" evidence="4">
    <location>
        <begin position="374"/>
        <end position="436"/>
    </location>
</feature>
<evidence type="ECO:0000256" key="4">
    <source>
        <dbReference type="SAM" id="Coils"/>
    </source>
</evidence>
<feature type="chain" id="PRO_5017443123" evidence="5">
    <location>
        <begin position="20"/>
        <end position="438"/>
    </location>
</feature>
<dbReference type="InterPro" id="IPR011990">
    <property type="entry name" value="TPR-like_helical_dom_sf"/>
</dbReference>
<dbReference type="SUPFAM" id="SSF48452">
    <property type="entry name" value="TPR-like"/>
    <property type="match status" value="2"/>
</dbReference>
<dbReference type="Gene3D" id="1.25.40.10">
    <property type="entry name" value="Tetratricopeptide repeat domain"/>
    <property type="match status" value="3"/>
</dbReference>
<dbReference type="PROSITE" id="PS50293">
    <property type="entry name" value="TPR_REGION"/>
    <property type="match status" value="1"/>
</dbReference>
<evidence type="ECO:0000256" key="5">
    <source>
        <dbReference type="SAM" id="SignalP"/>
    </source>
</evidence>
<evidence type="ECO:0000256" key="3">
    <source>
        <dbReference type="PROSITE-ProRule" id="PRU00339"/>
    </source>
</evidence>
<accession>A0A395LYI7</accession>
<feature type="signal peptide" evidence="5">
    <location>
        <begin position="1"/>
        <end position="19"/>
    </location>
</feature>
<dbReference type="InterPro" id="IPR050498">
    <property type="entry name" value="Ycf3"/>
</dbReference>
<reference evidence="6 7" key="1">
    <citation type="journal article" date="2011" name="ISME J.">
        <title>Community ecology of hot spring cyanobacterial mats: predominant populations and their functional potential.</title>
        <authorList>
            <person name="Klatt C.G."/>
            <person name="Wood J.M."/>
            <person name="Rusch D.B."/>
            <person name="Bateson M.M."/>
            <person name="Hamamura N."/>
            <person name="Heidelberg J.F."/>
            <person name="Grossman A.R."/>
            <person name="Bhaya D."/>
            <person name="Cohan F.M."/>
            <person name="Kuhl M."/>
            <person name="Bryant D.A."/>
            <person name="Ward D.M."/>
        </authorList>
    </citation>
    <scope>NUCLEOTIDE SEQUENCE [LARGE SCALE GENOMIC DNA]</scope>
    <source>
        <strain evidence="6">OS</strain>
    </source>
</reference>
<evidence type="ECO:0000313" key="6">
    <source>
        <dbReference type="EMBL" id="RFM23108.1"/>
    </source>
</evidence>
<proteinExistence type="predicted"/>
<keyword evidence="1" id="KW-0677">Repeat</keyword>
<dbReference type="EMBL" id="PHFL01000070">
    <property type="protein sequence ID" value="RFM23108.1"/>
    <property type="molecule type" value="Genomic_DNA"/>
</dbReference>
<evidence type="ECO:0000256" key="1">
    <source>
        <dbReference type="ARBA" id="ARBA00022737"/>
    </source>
</evidence>
<feature type="repeat" description="TPR" evidence="3">
    <location>
        <begin position="193"/>
        <end position="226"/>
    </location>
</feature>
<sequence>MRQYLFLLSALLCIWQPIAAQTASELYESALAHLAKDAYSAALIEFEKAIAKDSAYWRAYWGRGYTRLIYLQDTAAAMADYSTAIALAPKEADLYYYRGLLRQELSQHARANIDFTHAILLNPNNPDYLFQRGRSRLAMQEWALAIEDFSEVLKHLPESSSAYFYRGYAKLKLEKPLDAIEDLTASLSLSETADAYYLRATAYRKLNQYQNALSDLNRALQRRPAFADAYFLRGVIKTEMGQKEEGLADATLARKLGFQPNRRETRKISTVEDSLYVYAAPEMVVEAARPEYQEALRDTKQLALRGRNALATKIISVSAPITIMPSTPLSPVSAFQTADCNKQTLLMRRLTEVNLLCIMRLLREETRLLKDPIVDNLVAQMSDMATELATLEDHLLRGAMPETAAAIDRQRRIQLLVNVQQLMNDLQDYLEQKTKKSP</sequence>
<dbReference type="PANTHER" id="PTHR44858:SF1">
    <property type="entry name" value="UDP-N-ACETYLGLUCOSAMINE--PEPTIDE N-ACETYLGLUCOSAMINYLTRANSFERASE SPINDLY-RELATED"/>
    <property type="match status" value="1"/>
</dbReference>